<evidence type="ECO:0000256" key="2">
    <source>
        <dbReference type="ARBA" id="ARBA00022801"/>
    </source>
</evidence>
<name>A0A8H7I0C8_9AGAM</name>
<keyword evidence="3" id="KW-0347">Helicase</keyword>
<dbReference type="InterPro" id="IPR039904">
    <property type="entry name" value="TRANK1"/>
</dbReference>
<organism evidence="5 6">
    <name type="scientific">Rhizoctonia solani</name>
    <dbReference type="NCBI Taxonomy" id="456999"/>
    <lineage>
        <taxon>Eukaryota</taxon>
        <taxon>Fungi</taxon>
        <taxon>Dikarya</taxon>
        <taxon>Basidiomycota</taxon>
        <taxon>Agaricomycotina</taxon>
        <taxon>Agaricomycetes</taxon>
        <taxon>Cantharellales</taxon>
        <taxon>Ceratobasidiaceae</taxon>
        <taxon>Rhizoctonia</taxon>
    </lineage>
</organism>
<evidence type="ECO:0000256" key="1">
    <source>
        <dbReference type="ARBA" id="ARBA00022741"/>
    </source>
</evidence>
<dbReference type="EMBL" id="JACYCF010000086">
    <property type="protein sequence ID" value="KAF8746782.1"/>
    <property type="molecule type" value="Genomic_DNA"/>
</dbReference>
<dbReference type="SUPFAM" id="SSF52540">
    <property type="entry name" value="P-loop containing nucleoside triphosphate hydrolases"/>
    <property type="match status" value="1"/>
</dbReference>
<evidence type="ECO:0000313" key="5">
    <source>
        <dbReference type="EMBL" id="KAF8746782.1"/>
    </source>
</evidence>
<keyword evidence="2" id="KW-0378">Hydrolase</keyword>
<proteinExistence type="predicted"/>
<reference evidence="5" key="1">
    <citation type="submission" date="2020-09" db="EMBL/GenBank/DDBJ databases">
        <title>Comparative genome analyses of four rice-infecting Rhizoctonia solani isolates reveal extensive enrichment of homogalacturonan modification genes.</title>
        <authorList>
            <person name="Lee D.-Y."/>
            <person name="Jeon J."/>
            <person name="Kim K.-T."/>
            <person name="Cheong K."/>
            <person name="Song H."/>
            <person name="Choi G."/>
            <person name="Ko J."/>
            <person name="Opiyo S.O."/>
            <person name="Zuo S."/>
            <person name="Madhav S."/>
            <person name="Lee Y.-H."/>
            <person name="Wang G.-L."/>
        </authorList>
    </citation>
    <scope>NUCLEOTIDE SEQUENCE</scope>
    <source>
        <strain evidence="5">AG1-IA B2</strain>
    </source>
</reference>
<evidence type="ECO:0000256" key="4">
    <source>
        <dbReference type="ARBA" id="ARBA00022840"/>
    </source>
</evidence>
<protein>
    <recommendedName>
        <fullName evidence="7">UvrD-like helicase ATP-binding domain-containing protein</fullName>
    </recommendedName>
</protein>
<dbReference type="InterPro" id="IPR013986">
    <property type="entry name" value="DExx_box_DNA_helicase_dom_sf"/>
</dbReference>
<evidence type="ECO:0000313" key="6">
    <source>
        <dbReference type="Proteomes" id="UP000614334"/>
    </source>
</evidence>
<accession>A0A8H7I0C8</accession>
<dbReference type="Gene3D" id="3.40.50.300">
    <property type="entry name" value="P-loop containing nucleotide triphosphate hydrolases"/>
    <property type="match status" value="2"/>
</dbReference>
<keyword evidence="1" id="KW-0547">Nucleotide-binding</keyword>
<dbReference type="GO" id="GO:0004386">
    <property type="term" value="F:helicase activity"/>
    <property type="evidence" value="ECO:0007669"/>
    <property type="project" value="UniProtKB-KW"/>
</dbReference>
<sequence>MGVRGQVYAIYEEYTKQCRRRYEIDNADRTQKILSRYKVPAESRVDYIFVDEVQDHLMSDVYLLQSLCSNLDGGYWCGDTAQTINVGSSFRIKDLKAFIYDNMIPKEASRWQRKPTAPFSLFELTVNFRSHAGIVRYAASLVELIYTLFPTSIDIMKPESAKTPGLPPLLFFSPDNDEASFVRYLLDKKPIEQATPFGAQQAIIVRSESTAQSLNKRLQKRCTVITLLETKGLEFDDILLYNFFAESEAPSTAWSAIRMLSVHYEDERVRFSRTETDLVVSPVLCSELKQLYVAVTRARHRCWIWDSGETIDAMKVVWEGLKLITCSDSLDSLSKFAASTKDLRQWAQRGQEFFSTGLYALAQSCFERAGQDKEAAIANAYHDMTEAKNIQGTGSKDALVKAANKMEKCAKSEKSPHTASTLWYHAATCWHGAQDLYGPPKHIVEEAFMIELQLFLLKLRTWMSSPIDSERRFCRRNSCPLSSDLQKLFKGDLDRCINLARSLRFPTQIKELLQRNQKFEDLANEYVSDGLPVQAIECLLKVRKASTLQRSREIVSGYLWTVFSLEAIRNPESLKRAEDLIDICATLDGLSDPAARYDIMIFATLLGHQTPALELFDDIRAKLDPNFEEERIRLTLIYHHTLKPIDRARKILGLAQSSTSGAKDNAFISIPNGTFLQTFSGKGRTTKKGSSRDLLLATNAADACIREALDEHTQQCLKDLNTHLLGTPWMQPLSLIRNSDLTASPSDPTLHDLFPALDLALSSLELVKGYKFKVTATKFSDNDIDNIQTAWLIRLFNIVFPPTGSVNRSSLEYLKPGSSTLYAWTNEALESLSPNKHKQMFATLFVAYLSISSELLPVREASKTVQLFKPKKTPVGCPPRPDLFAADIITLHQTGSLGQLHKVVNAIGRIIEQGWAIDVAVLVHLIERTTRDLILAERAITTWSYWGYSGLVIPLSWASSLTMHAKYPQTLRHQPIGTFVHRLRLVLMELLRGIPDRWRMLNDALGEYDVQSLISRLIWATSLLAINLHPAHPVLPTVFGTLRDVGKERGGVQMPLTDEIMALGINPDTLSVSSNQRLCLELLMKTLIHEELVMLLGNAGVACPAKQSLVANTITFDNIPHLQSLLFDRLNRGAADCCSQDSPEPFNLQIVPDGLSESPVVECTTYHQTDAHNINISLSGPEIASALPDSKSPDEDQLLEDEVLEEKLTPDDAARCIQEAWKKAIKRQAQRHRLHEFSDEGRLYELQRPHFPKAGKSAERRDVLALHLIRGPCLSIVLGLQMLVEEMREYLEHIDDNLKEDNLKPKDVEELQKKNKKNQQKVEGYLGKVSECLPPGKAPRIIKQGNIGGIKTQTKKAWDVFMNVKNSKTVTQDEGFKDVEKRLSYGRNMILKTLETSNDLKRPKGKGRAR</sequence>
<comment type="caution">
    <text evidence="5">The sequence shown here is derived from an EMBL/GenBank/DDBJ whole genome shotgun (WGS) entry which is preliminary data.</text>
</comment>
<dbReference type="PANTHER" id="PTHR21529:SF4">
    <property type="entry name" value="TPR AND ANKYRIN REPEAT-CONTAINING PROTEIN 1"/>
    <property type="match status" value="1"/>
</dbReference>
<dbReference type="GO" id="GO:0016787">
    <property type="term" value="F:hydrolase activity"/>
    <property type="evidence" value="ECO:0007669"/>
    <property type="project" value="UniProtKB-KW"/>
</dbReference>
<dbReference type="PANTHER" id="PTHR21529">
    <property type="entry name" value="MAMMARY TURMOR VIRUS RECEPTOR HOMOLOG 1, 2 MTVR1, 2"/>
    <property type="match status" value="1"/>
</dbReference>
<dbReference type="Proteomes" id="UP000614334">
    <property type="component" value="Unassembled WGS sequence"/>
</dbReference>
<evidence type="ECO:0008006" key="7">
    <source>
        <dbReference type="Google" id="ProtNLM"/>
    </source>
</evidence>
<gene>
    <name evidence="5" type="ORF">RHS01_11486</name>
</gene>
<evidence type="ECO:0000256" key="3">
    <source>
        <dbReference type="ARBA" id="ARBA00022806"/>
    </source>
</evidence>
<keyword evidence="4" id="KW-0067">ATP-binding</keyword>
<dbReference type="InterPro" id="IPR027417">
    <property type="entry name" value="P-loop_NTPase"/>
</dbReference>
<dbReference type="GO" id="GO:0005524">
    <property type="term" value="F:ATP binding"/>
    <property type="evidence" value="ECO:0007669"/>
    <property type="project" value="UniProtKB-KW"/>
</dbReference>
<dbReference type="Gene3D" id="1.10.10.160">
    <property type="match status" value="1"/>
</dbReference>